<dbReference type="Pfam" id="PF09749">
    <property type="entry name" value="HVSL"/>
    <property type="match status" value="1"/>
</dbReference>
<reference evidence="7" key="1">
    <citation type="journal article" date="2020" name="Stud. Mycol.">
        <title>101 Dothideomycetes genomes: a test case for predicting lifestyles and emergence of pathogens.</title>
        <authorList>
            <person name="Haridas S."/>
            <person name="Albert R."/>
            <person name="Binder M."/>
            <person name="Bloem J."/>
            <person name="Labutti K."/>
            <person name="Salamov A."/>
            <person name="Andreopoulos B."/>
            <person name="Baker S."/>
            <person name="Barry K."/>
            <person name="Bills G."/>
            <person name="Bluhm B."/>
            <person name="Cannon C."/>
            <person name="Castanera R."/>
            <person name="Culley D."/>
            <person name="Daum C."/>
            <person name="Ezra D."/>
            <person name="Gonzalez J."/>
            <person name="Henrissat B."/>
            <person name="Kuo A."/>
            <person name="Liang C."/>
            <person name="Lipzen A."/>
            <person name="Lutzoni F."/>
            <person name="Magnuson J."/>
            <person name="Mondo S."/>
            <person name="Nolan M."/>
            <person name="Ohm R."/>
            <person name="Pangilinan J."/>
            <person name="Park H.-J."/>
            <person name="Ramirez L."/>
            <person name="Alfaro M."/>
            <person name="Sun H."/>
            <person name="Tritt A."/>
            <person name="Yoshinaga Y."/>
            <person name="Zwiers L.-H."/>
            <person name="Turgeon B."/>
            <person name="Goodwin S."/>
            <person name="Spatafora J."/>
            <person name="Crous P."/>
            <person name="Grigoriev I."/>
        </authorList>
    </citation>
    <scope>NUCLEOTIDE SEQUENCE</scope>
    <source>
        <strain evidence="7">CBS 675.92</strain>
    </source>
</reference>
<dbReference type="EMBL" id="ML977037">
    <property type="protein sequence ID" value="KAF1949478.1"/>
    <property type="molecule type" value="Genomic_DNA"/>
</dbReference>
<evidence type="ECO:0000256" key="6">
    <source>
        <dbReference type="SAM" id="MobiDB-lite"/>
    </source>
</evidence>
<dbReference type="EC" id="3.1.4.-" evidence="5"/>
<feature type="region of interest" description="Disordered" evidence="6">
    <location>
        <begin position="223"/>
        <end position="254"/>
    </location>
</feature>
<feature type="active site" description="Proton donor/acceptor" evidence="5">
    <location>
        <position position="140"/>
    </location>
</feature>
<protein>
    <recommendedName>
        <fullName evidence="5">U6 snRNA phosphodiesterase</fullName>
        <ecNumber evidence="5">3.1.4.-</ecNumber>
    </recommendedName>
</protein>
<comment type="similarity">
    <text evidence="5">Belongs to the 2H phosphoesterase superfamily. USB1 family.</text>
</comment>
<comment type="function">
    <text evidence="5">Phosphodiesterase responsible for the U6 snRNA 3' end processing. Acts as an exoribonuclease (RNase) responsible for trimming the poly(U) tract of the last nucleotides in the pre-U6 snRNA molecule, leading to the formation of mature U6 snRNA.</text>
</comment>
<accession>A0A6A5TB33</accession>
<keyword evidence="1 5" id="KW-0540">Nuclease</keyword>
<evidence type="ECO:0000313" key="8">
    <source>
        <dbReference type="Proteomes" id="UP000800035"/>
    </source>
</evidence>
<name>A0A6A5TB33_9PLEO</name>
<dbReference type="Gene3D" id="3.90.1140.10">
    <property type="entry name" value="Cyclic phosphodiesterase"/>
    <property type="match status" value="1"/>
</dbReference>
<dbReference type="GO" id="GO:0034477">
    <property type="term" value="P:U6 snRNA 3'-end processing"/>
    <property type="evidence" value="ECO:0007669"/>
    <property type="project" value="UniProtKB-UniRule"/>
</dbReference>
<gene>
    <name evidence="5" type="primary">USB1</name>
    <name evidence="7" type="ORF">CC80DRAFT_484438</name>
</gene>
<dbReference type="OrthoDB" id="49151at2759"/>
<sequence>MALVPYPDSDDDVVGEGRESPLNAQAKPAVKRRRSSELPPLPAAFHDLYSTSARVSISDDPSLHGGRKRAVPHVEGNWPSHVYLEWIPSQAESQNLYALISNVKNLVKTELKTKQKSIATAAPDITPSLLSPLGTPLPLHISLSRTLQIKTDDREVFLDTLTASLRNAAVRPFNIRFSKLKWVSNFECNRWFLVLNAEKPAQDELNRLLRACNDAARRCGHAGLYTGGKGDGPMEGNISKAKKRRKSQSEQPVQPLEDFTENFHVSIAWNLFEPGPAWTALVQDVDVSKHVGEIDIPFSVVKAKIGNVVNSIDLASKKLGSGVKGGLLGLG</sequence>
<evidence type="ECO:0000256" key="4">
    <source>
        <dbReference type="ARBA" id="ARBA00023242"/>
    </source>
</evidence>
<evidence type="ECO:0000256" key="5">
    <source>
        <dbReference type="HAMAP-Rule" id="MF_03040"/>
    </source>
</evidence>
<evidence type="ECO:0000256" key="1">
    <source>
        <dbReference type="ARBA" id="ARBA00022722"/>
    </source>
</evidence>
<comment type="subcellular location">
    <subcellularLocation>
        <location evidence="5">Nucleus</location>
    </subcellularLocation>
</comment>
<evidence type="ECO:0000256" key="2">
    <source>
        <dbReference type="ARBA" id="ARBA00022801"/>
    </source>
</evidence>
<keyword evidence="2 5" id="KW-0378">Hydrolase</keyword>
<organism evidence="7 8">
    <name type="scientific">Byssothecium circinans</name>
    <dbReference type="NCBI Taxonomy" id="147558"/>
    <lineage>
        <taxon>Eukaryota</taxon>
        <taxon>Fungi</taxon>
        <taxon>Dikarya</taxon>
        <taxon>Ascomycota</taxon>
        <taxon>Pezizomycotina</taxon>
        <taxon>Dothideomycetes</taxon>
        <taxon>Pleosporomycetidae</taxon>
        <taxon>Pleosporales</taxon>
        <taxon>Massarineae</taxon>
        <taxon>Massarinaceae</taxon>
        <taxon>Byssothecium</taxon>
    </lineage>
</organism>
<dbReference type="Proteomes" id="UP000800035">
    <property type="component" value="Unassembled WGS sequence"/>
</dbReference>
<feature type="region of interest" description="Disordered" evidence="6">
    <location>
        <begin position="1"/>
        <end position="37"/>
    </location>
</feature>
<keyword evidence="4 5" id="KW-0539">Nucleus</keyword>
<dbReference type="PANTHER" id="PTHR13522:SF3">
    <property type="entry name" value="U6 SNRNA PHOSPHODIESTERASE 1"/>
    <property type="match status" value="1"/>
</dbReference>
<dbReference type="AlphaFoldDB" id="A0A6A5TB33"/>
<keyword evidence="8" id="KW-1185">Reference proteome</keyword>
<feature type="active site" description="Proton donor/acceptor" evidence="5">
    <location>
        <position position="264"/>
    </location>
</feature>
<dbReference type="GO" id="GO:0016829">
    <property type="term" value="F:lyase activity"/>
    <property type="evidence" value="ECO:0007669"/>
    <property type="project" value="UniProtKB-KW"/>
</dbReference>
<dbReference type="HAMAP" id="MF_03040">
    <property type="entry name" value="USB1"/>
    <property type="match status" value="1"/>
</dbReference>
<proteinExistence type="inferred from homology"/>
<dbReference type="GO" id="GO:1990838">
    <property type="term" value="F:poly(U)-specific exoribonuclease activity, producing 3' uridine cyclic phosphate ends"/>
    <property type="evidence" value="ECO:0007669"/>
    <property type="project" value="UniProtKB-UniRule"/>
</dbReference>
<dbReference type="InterPro" id="IPR027521">
    <property type="entry name" value="Usb1"/>
</dbReference>
<evidence type="ECO:0000256" key="3">
    <source>
        <dbReference type="ARBA" id="ARBA00023239"/>
    </source>
</evidence>
<dbReference type="PANTHER" id="PTHR13522">
    <property type="entry name" value="U6 SNRNA PHOSPHODIESTERASE 1"/>
    <property type="match status" value="1"/>
</dbReference>
<dbReference type="GO" id="GO:0005634">
    <property type="term" value="C:nucleus"/>
    <property type="evidence" value="ECO:0007669"/>
    <property type="project" value="UniProtKB-SubCell"/>
</dbReference>
<keyword evidence="3" id="KW-0456">Lyase</keyword>
<evidence type="ECO:0000313" key="7">
    <source>
        <dbReference type="EMBL" id="KAF1949478.1"/>
    </source>
</evidence>